<accession>A0A160VGN0</accession>
<dbReference type="NCBIfam" id="NF006236">
    <property type="entry name" value="PRK08375.1-1"/>
    <property type="match status" value="1"/>
</dbReference>
<feature type="domain" description="NADH:quinone oxidoreductase/Mrp antiporter transmembrane" evidence="2">
    <location>
        <begin position="133"/>
        <end position="428"/>
    </location>
</feature>
<sequence>METIVSIKPLLAVLVSSIGAIFILSARKNPNLRESWSIIAGVLKLFIVLSMIPAVVYNNTIIEYSLFTLLPGVEISFRVDALGLLFAIGASLLWIATTFYSIGYMRNTNEHSQTRYYTCFAISLSTTIGVAFSANLFTMFLFYEGLTLITYPLVAHKDTPEAKRGARKYAIYLLGTAKAFIVAAIILTYNLAGTLEFSKSGIFPALVQSAHPNLLYLIFILFLFGFAKCAIMPFHSWLPAAMVAPTPVSALLHAVAVVKTGVFTILRIVLFIFGADLMREIGVDVFAITFASLTIIIASLIALSRDNLKARLAFSTISQLSYIILGAALLTPSAIIGGIIHITNHAFSKITLFFCAGSIYVSSHKTEISQLNGIGKRMPWTMAAFTIATLSMIGIPPVSGFITKWYLVIGSLERHSVAVLAVLVASSFLNAAYFVPIIYKAFFKEEDPRVKQYENNGHENEGVKEIPFMVVPLALTAIVSVVLGLYPDFIVHIAESVIR</sequence>
<keyword evidence="1" id="KW-0812">Transmembrane</keyword>
<dbReference type="EC" id="1.6.5.3" evidence="3"/>
<feature type="transmembrane region" description="Helical" evidence="1">
    <location>
        <begin position="81"/>
        <end position="104"/>
    </location>
</feature>
<evidence type="ECO:0000256" key="1">
    <source>
        <dbReference type="SAM" id="Phobius"/>
    </source>
</evidence>
<gene>
    <name evidence="3" type="ORF">MGWOODY_Mmi1399</name>
</gene>
<evidence type="ECO:0000313" key="3">
    <source>
        <dbReference type="EMBL" id="CUV09886.1"/>
    </source>
</evidence>
<feature type="transmembrane region" description="Helical" evidence="1">
    <location>
        <begin position="6"/>
        <end position="26"/>
    </location>
</feature>
<feature type="transmembrane region" description="Helical" evidence="1">
    <location>
        <begin position="466"/>
        <end position="486"/>
    </location>
</feature>
<feature type="transmembrane region" description="Helical" evidence="1">
    <location>
        <begin position="285"/>
        <end position="304"/>
    </location>
</feature>
<feature type="transmembrane region" description="Helical" evidence="1">
    <location>
        <begin position="250"/>
        <end position="273"/>
    </location>
</feature>
<keyword evidence="1" id="KW-1133">Transmembrane helix</keyword>
<feature type="transmembrane region" description="Helical" evidence="1">
    <location>
        <begin position="419"/>
        <end position="439"/>
    </location>
</feature>
<feature type="transmembrane region" description="Helical" evidence="1">
    <location>
        <begin position="116"/>
        <end position="143"/>
    </location>
</feature>
<feature type="transmembrane region" description="Helical" evidence="1">
    <location>
        <begin position="383"/>
        <end position="407"/>
    </location>
</feature>
<evidence type="ECO:0000259" key="2">
    <source>
        <dbReference type="Pfam" id="PF00361"/>
    </source>
</evidence>
<dbReference type="EMBL" id="FAXC01000320">
    <property type="protein sequence ID" value="CUV09886.1"/>
    <property type="molecule type" value="Genomic_DNA"/>
</dbReference>
<feature type="transmembrane region" description="Helical" evidence="1">
    <location>
        <begin position="213"/>
        <end position="238"/>
    </location>
</feature>
<dbReference type="PANTHER" id="PTHR43373:SF1">
    <property type="entry name" value="NA(+)_H(+) ANTIPORTER SUBUNIT A"/>
    <property type="match status" value="1"/>
</dbReference>
<dbReference type="InterPro" id="IPR001750">
    <property type="entry name" value="ND/Mrp_TM"/>
</dbReference>
<keyword evidence="3" id="KW-0560">Oxidoreductase</keyword>
<protein>
    <submittedName>
        <fullName evidence="3">NADH-ubiquinone oxidoreductase chain L</fullName>
        <ecNumber evidence="3">1.6.5.3</ecNumber>
    </submittedName>
</protein>
<dbReference type="Pfam" id="PF00361">
    <property type="entry name" value="Proton_antipo_M"/>
    <property type="match status" value="1"/>
</dbReference>
<feature type="transmembrane region" description="Helical" evidence="1">
    <location>
        <begin position="169"/>
        <end position="192"/>
    </location>
</feature>
<dbReference type="PRINTS" id="PR01434">
    <property type="entry name" value="NADHDHGNASE5"/>
</dbReference>
<reference evidence="3" key="1">
    <citation type="submission" date="2015-10" db="EMBL/GenBank/DDBJ databases">
        <authorList>
            <person name="Gilbert D.G."/>
        </authorList>
    </citation>
    <scope>NUCLEOTIDE SEQUENCE</scope>
</reference>
<dbReference type="AlphaFoldDB" id="A0A160VGN0"/>
<dbReference type="InterPro" id="IPR050616">
    <property type="entry name" value="CPA3_Na-H_Antiporter_A"/>
</dbReference>
<feature type="transmembrane region" description="Helical" evidence="1">
    <location>
        <begin position="316"/>
        <end position="339"/>
    </location>
</feature>
<keyword evidence="3" id="KW-0830">Ubiquinone</keyword>
<feature type="transmembrane region" description="Helical" evidence="1">
    <location>
        <begin position="38"/>
        <end position="61"/>
    </location>
</feature>
<dbReference type="PANTHER" id="PTHR43373">
    <property type="entry name" value="NA(+)/H(+) ANTIPORTER SUBUNIT"/>
    <property type="match status" value="1"/>
</dbReference>
<dbReference type="GO" id="GO:0016491">
    <property type="term" value="F:oxidoreductase activity"/>
    <property type="evidence" value="ECO:0007669"/>
    <property type="project" value="UniProtKB-KW"/>
</dbReference>
<keyword evidence="1" id="KW-0472">Membrane</keyword>
<proteinExistence type="predicted"/>
<name>A0A160VGN0_9ZZZZ</name>
<organism evidence="3">
    <name type="scientific">hydrothermal vent metagenome</name>
    <dbReference type="NCBI Taxonomy" id="652676"/>
    <lineage>
        <taxon>unclassified sequences</taxon>
        <taxon>metagenomes</taxon>
        <taxon>ecological metagenomes</taxon>
    </lineage>
</organism>